<dbReference type="Proteomes" id="UP000798662">
    <property type="component" value="Chromosome 1"/>
</dbReference>
<evidence type="ECO:0000313" key="2">
    <source>
        <dbReference type="Proteomes" id="UP000798662"/>
    </source>
</evidence>
<name>A0ACC3BRH4_PYRYE</name>
<sequence>MTGPSPLLRAAAVNGAAAVALGAFGAHGMKARLINEPARSAAWATASSYQLGHALAAAVAALPDASAAGRRLLAPRASMALTAGSLLFSGSLYAYAASGVRGVAAGAPVGGAIMVAGWLALAAGV</sequence>
<evidence type="ECO:0000313" key="1">
    <source>
        <dbReference type="EMBL" id="KAK1860507.1"/>
    </source>
</evidence>
<comment type="caution">
    <text evidence="1">The sequence shown here is derived from an EMBL/GenBank/DDBJ whole genome shotgun (WGS) entry which is preliminary data.</text>
</comment>
<organism evidence="1 2">
    <name type="scientific">Pyropia yezoensis</name>
    <name type="common">Susabi-nori</name>
    <name type="synonym">Porphyra yezoensis</name>
    <dbReference type="NCBI Taxonomy" id="2788"/>
    <lineage>
        <taxon>Eukaryota</taxon>
        <taxon>Rhodophyta</taxon>
        <taxon>Bangiophyceae</taxon>
        <taxon>Bangiales</taxon>
        <taxon>Bangiaceae</taxon>
        <taxon>Pyropia</taxon>
    </lineage>
</organism>
<dbReference type="EMBL" id="CM020618">
    <property type="protein sequence ID" value="KAK1860507.1"/>
    <property type="molecule type" value="Genomic_DNA"/>
</dbReference>
<keyword evidence="2" id="KW-1185">Reference proteome</keyword>
<protein>
    <submittedName>
        <fullName evidence="1">Uncharacterized protein</fullName>
    </submittedName>
</protein>
<reference evidence="1" key="1">
    <citation type="submission" date="2019-11" db="EMBL/GenBank/DDBJ databases">
        <title>Nori genome reveals adaptations in red seaweeds to the harsh intertidal environment.</title>
        <authorList>
            <person name="Wang D."/>
            <person name="Mao Y."/>
        </authorList>
    </citation>
    <scope>NUCLEOTIDE SEQUENCE</scope>
    <source>
        <tissue evidence="1">Gametophyte</tissue>
    </source>
</reference>
<gene>
    <name evidence="1" type="ORF">I4F81_003096</name>
</gene>
<accession>A0ACC3BRH4</accession>
<proteinExistence type="predicted"/>